<dbReference type="AlphaFoldDB" id="A0A0A0IEV9"/>
<organism evidence="2 3">
    <name type="scientific">Clostridium botulinum C/D str. DC5</name>
    <dbReference type="NCBI Taxonomy" id="1443128"/>
    <lineage>
        <taxon>Bacteria</taxon>
        <taxon>Bacillati</taxon>
        <taxon>Bacillota</taxon>
        <taxon>Clostridia</taxon>
        <taxon>Eubacteriales</taxon>
        <taxon>Clostridiaceae</taxon>
        <taxon>Clostridium</taxon>
    </lineage>
</organism>
<keyword evidence="1" id="KW-1133">Transmembrane helix</keyword>
<keyword evidence="1" id="KW-0812">Transmembrane</keyword>
<evidence type="ECO:0000313" key="3">
    <source>
        <dbReference type="Proteomes" id="UP000030014"/>
    </source>
</evidence>
<name>A0A0A0IEV9_CLOBO</name>
<feature type="transmembrane region" description="Helical" evidence="1">
    <location>
        <begin position="488"/>
        <end position="507"/>
    </location>
</feature>
<feature type="transmembrane region" description="Helical" evidence="1">
    <location>
        <begin position="417"/>
        <end position="437"/>
    </location>
</feature>
<sequence length="518" mass="59692">MKPLFYLMKKSFKNYMKELKRKPAALIGYIAFIVIMVAAVVSSLNGGSSNHKHFSNYRFGFIVGLVLTVFFYLTIKEGIDKGGSFFRTSDVNLVFTAPISPKKVLVYGILKQLYRTFIMLFFIVIQIPNMTNWFNLKKYGVIIVIFGIFIFMFTMSIISILVYSIASRNNKTRELLKKILQAFAIIFVGIALIKGIKIKNIALTGEFIFNSRYFSYIPILGWSKEILMACVNGINISTYIYCIINIIAITLIIFIIYNVNTDYYEDVLDATEFKEQMLRDKKEGKSLNLTKKVRKIKQSYNGTGAKSIFYRQILEYRKSGFFFINFRTISIVVAGLFFGFCSGFNNIITVLYFSVYMLLFFSMQGKWSDEIKKHYIYLIPSSSFSKLFYATLADNIKNFIDGLILFIVVGIKFKTEPLIILLCAITYTTFGSIYTYIDVLARRILKIESKTLESIIKFLFAIFIVAPGVTVAAYLYMTNENIYFMKYLMYVILIAYNLIISSIILIFSKGIFDNLEIH</sequence>
<evidence type="ECO:0000256" key="1">
    <source>
        <dbReference type="SAM" id="Phobius"/>
    </source>
</evidence>
<feature type="transmembrane region" description="Helical" evidence="1">
    <location>
        <begin position="56"/>
        <end position="75"/>
    </location>
</feature>
<dbReference type="RefSeq" id="WP_039259677.1">
    <property type="nucleotide sequence ID" value="NZ_JDRY01000045.1"/>
</dbReference>
<feature type="transmembrane region" description="Helical" evidence="1">
    <location>
        <begin position="387"/>
        <end position="411"/>
    </location>
</feature>
<feature type="transmembrane region" description="Helical" evidence="1">
    <location>
        <begin position="458"/>
        <end position="476"/>
    </location>
</feature>
<proteinExistence type="predicted"/>
<dbReference type="EMBL" id="JDRY01000045">
    <property type="protein sequence ID" value="KGM98801.1"/>
    <property type="molecule type" value="Genomic_DNA"/>
</dbReference>
<dbReference type="Proteomes" id="UP000030014">
    <property type="component" value="Unassembled WGS sequence"/>
</dbReference>
<feature type="transmembrane region" description="Helical" evidence="1">
    <location>
        <begin position="139"/>
        <end position="163"/>
    </location>
</feature>
<feature type="transmembrane region" description="Helical" evidence="1">
    <location>
        <begin position="24"/>
        <end position="44"/>
    </location>
</feature>
<reference evidence="2 3" key="1">
    <citation type="submission" date="2014-01" db="EMBL/GenBank/DDBJ databases">
        <title>Plasmidome dynamics in the species complex Clostridium novyi sensu lato converts strains of independent lineages into distinctly different pathogens.</title>
        <authorList>
            <person name="Skarin H."/>
            <person name="Segerman B."/>
        </authorList>
    </citation>
    <scope>NUCLEOTIDE SEQUENCE [LARGE SCALE GENOMIC DNA]</scope>
    <source>
        <strain evidence="2 3">DC5</strain>
    </source>
</reference>
<protein>
    <submittedName>
        <fullName evidence="2">Membrane protein</fullName>
    </submittedName>
</protein>
<keyword evidence="1" id="KW-0472">Membrane</keyword>
<feature type="transmembrane region" description="Helical" evidence="1">
    <location>
        <begin position="104"/>
        <end position="127"/>
    </location>
</feature>
<comment type="caution">
    <text evidence="2">The sequence shown here is derived from an EMBL/GenBank/DDBJ whole genome shotgun (WGS) entry which is preliminary data.</text>
</comment>
<accession>A0A0A0IEV9</accession>
<evidence type="ECO:0000313" key="2">
    <source>
        <dbReference type="EMBL" id="KGM98801.1"/>
    </source>
</evidence>
<feature type="transmembrane region" description="Helical" evidence="1">
    <location>
        <begin position="238"/>
        <end position="257"/>
    </location>
</feature>
<dbReference type="Pfam" id="PF16962">
    <property type="entry name" value="ABC_export"/>
    <property type="match status" value="1"/>
</dbReference>
<gene>
    <name evidence="2" type="ORF">Z955_10275</name>
</gene>
<dbReference type="InterPro" id="IPR031584">
    <property type="entry name" value="Put_ABC_export"/>
</dbReference>